<name>D1C8N7_SPHTD</name>
<gene>
    <name evidence="1" type="ordered locus">Sthe_2766</name>
</gene>
<dbReference type="RefSeq" id="WP_012873218.1">
    <property type="nucleotide sequence ID" value="NC_013524.1"/>
</dbReference>
<accession>D1C8N7</accession>
<evidence type="ECO:0000313" key="2">
    <source>
        <dbReference type="Proteomes" id="UP000002027"/>
    </source>
</evidence>
<evidence type="ECO:0000313" key="1">
    <source>
        <dbReference type="EMBL" id="ACZ40180.1"/>
    </source>
</evidence>
<organism evidence="1 2">
    <name type="scientific">Sphaerobacter thermophilus (strain ATCC 49802 / DSM 20745 / KCCM 41009 / NCIMB 13125 / S 6022)</name>
    <dbReference type="NCBI Taxonomy" id="479434"/>
    <lineage>
        <taxon>Bacteria</taxon>
        <taxon>Pseudomonadati</taxon>
        <taxon>Thermomicrobiota</taxon>
        <taxon>Thermomicrobia</taxon>
        <taxon>Sphaerobacterales</taxon>
        <taxon>Sphaerobacterineae</taxon>
        <taxon>Sphaerobacteraceae</taxon>
        <taxon>Sphaerobacter</taxon>
    </lineage>
</organism>
<keyword evidence="2" id="KW-1185">Reference proteome</keyword>
<protein>
    <submittedName>
        <fullName evidence="1">Uncharacterized protein</fullName>
    </submittedName>
</protein>
<dbReference type="InParanoid" id="D1C8N7"/>
<dbReference type="EMBL" id="CP001824">
    <property type="protein sequence ID" value="ACZ40180.1"/>
    <property type="molecule type" value="Genomic_DNA"/>
</dbReference>
<proteinExistence type="predicted"/>
<dbReference type="KEGG" id="sti:Sthe_2766"/>
<dbReference type="HOGENOM" id="CLU_2526444_0_0_0"/>
<dbReference type="eggNOG" id="ENOG503228P">
    <property type="taxonomic scope" value="Bacteria"/>
</dbReference>
<dbReference type="Proteomes" id="UP000002027">
    <property type="component" value="Chromosome 2"/>
</dbReference>
<sequence length="82" mass="9127">MVALDEATAYRLVMEAVERVGGTRRIHGNPRHPFSFDATREVEVEGYTVLIRYGEISSPAVAEVEGYVFEILADEVVKLFGP</sequence>
<dbReference type="AlphaFoldDB" id="D1C8N7"/>
<reference evidence="1 2" key="2">
    <citation type="journal article" date="2010" name="Stand. Genomic Sci.">
        <title>Complete genome sequence of Desulfohalobium retbaense type strain (HR(100)).</title>
        <authorList>
            <person name="Spring S."/>
            <person name="Nolan M."/>
            <person name="Lapidus A."/>
            <person name="Glavina Del Rio T."/>
            <person name="Copeland A."/>
            <person name="Tice H."/>
            <person name="Cheng J.F."/>
            <person name="Lucas S."/>
            <person name="Land M."/>
            <person name="Chen F."/>
            <person name="Bruce D."/>
            <person name="Goodwin L."/>
            <person name="Pitluck S."/>
            <person name="Ivanova N."/>
            <person name="Mavromatis K."/>
            <person name="Mikhailova N."/>
            <person name="Pati A."/>
            <person name="Chen A."/>
            <person name="Palaniappan K."/>
            <person name="Hauser L."/>
            <person name="Chang Y.J."/>
            <person name="Jeffries C.D."/>
            <person name="Munk C."/>
            <person name="Kiss H."/>
            <person name="Chain P."/>
            <person name="Han C."/>
            <person name="Brettin T."/>
            <person name="Detter J.C."/>
            <person name="Schuler E."/>
            <person name="Goker M."/>
            <person name="Rohde M."/>
            <person name="Bristow J."/>
            <person name="Eisen J.A."/>
            <person name="Markowitz V."/>
            <person name="Hugenholtz P."/>
            <person name="Kyrpides N.C."/>
            <person name="Klenk H.P."/>
        </authorList>
    </citation>
    <scope>NUCLEOTIDE SEQUENCE [LARGE SCALE GENOMIC DNA]</scope>
    <source>
        <strain evidence="2">ATCC 49802 / DSM 20745 / S 6022</strain>
    </source>
</reference>
<reference evidence="2" key="1">
    <citation type="submission" date="2009-11" db="EMBL/GenBank/DDBJ databases">
        <title>The complete chromosome 2 of Sphaerobacter thermophilus DSM 20745.</title>
        <authorList>
            <person name="Lucas S."/>
            <person name="Copeland A."/>
            <person name="Lapidus A."/>
            <person name="Glavina del Rio T."/>
            <person name="Dalin E."/>
            <person name="Tice H."/>
            <person name="Bruce D."/>
            <person name="Goodwin L."/>
            <person name="Pitluck S."/>
            <person name="Kyrpides N."/>
            <person name="Mavromatis K."/>
            <person name="Ivanova N."/>
            <person name="Mikhailova N."/>
            <person name="LaButti K.M."/>
            <person name="Clum A."/>
            <person name="Sun H.I."/>
            <person name="Brettin T."/>
            <person name="Detter J.C."/>
            <person name="Han C."/>
            <person name="Larimer F."/>
            <person name="Land M."/>
            <person name="Hauser L."/>
            <person name="Markowitz V."/>
            <person name="Cheng J.F."/>
            <person name="Hugenholtz P."/>
            <person name="Woyke T."/>
            <person name="Wu D."/>
            <person name="Steenblock K."/>
            <person name="Schneider S."/>
            <person name="Pukall R."/>
            <person name="Goeker M."/>
            <person name="Klenk H.P."/>
            <person name="Eisen J.A."/>
        </authorList>
    </citation>
    <scope>NUCLEOTIDE SEQUENCE [LARGE SCALE GENOMIC DNA]</scope>
    <source>
        <strain evidence="2">ATCC 49802 / DSM 20745 / S 6022</strain>
    </source>
</reference>